<accession>A0A8J4YCM8</accession>
<evidence type="ECO:0000256" key="1">
    <source>
        <dbReference type="ARBA" id="ARBA00004275"/>
    </source>
</evidence>
<dbReference type="PANTHER" id="PTHR43684:SF1">
    <property type="entry name" value="ENOYL-COA DELTA ISOMERASE 2"/>
    <property type="match status" value="1"/>
</dbReference>
<dbReference type="Gene3D" id="1.10.12.10">
    <property type="entry name" value="Lyase 2-enoyl-coa Hydratase, Chain A, domain 2"/>
    <property type="match status" value="1"/>
</dbReference>
<comment type="caution">
    <text evidence="4">The sequence shown here is derived from an EMBL/GenBank/DDBJ whole genome shotgun (WGS) entry which is preliminary data.</text>
</comment>
<keyword evidence="2" id="KW-0576">Peroxisome</keyword>
<proteinExistence type="predicted"/>
<protein>
    <submittedName>
        <fullName evidence="4">Enoyl-CoA delta isomerase 2, mitochondrial</fullName>
    </submittedName>
</protein>
<dbReference type="GO" id="GO:0004165">
    <property type="term" value="F:delta(3)-delta(2)-enoyl-CoA isomerase activity"/>
    <property type="evidence" value="ECO:0007669"/>
    <property type="project" value="UniProtKB-ARBA"/>
</dbReference>
<dbReference type="Proteomes" id="UP000770661">
    <property type="component" value="Unassembled WGS sequence"/>
</dbReference>
<dbReference type="EMBL" id="JACEEZ010012173">
    <property type="protein sequence ID" value="KAG0720821.1"/>
    <property type="molecule type" value="Genomic_DNA"/>
</dbReference>
<dbReference type="GO" id="GO:0005777">
    <property type="term" value="C:peroxisome"/>
    <property type="evidence" value="ECO:0007669"/>
    <property type="project" value="UniProtKB-SubCell"/>
</dbReference>
<keyword evidence="5" id="KW-1185">Reference proteome</keyword>
<organism evidence="4 5">
    <name type="scientific">Chionoecetes opilio</name>
    <name type="common">Atlantic snow crab</name>
    <name type="synonym">Cancer opilio</name>
    <dbReference type="NCBI Taxonomy" id="41210"/>
    <lineage>
        <taxon>Eukaryota</taxon>
        <taxon>Metazoa</taxon>
        <taxon>Ecdysozoa</taxon>
        <taxon>Arthropoda</taxon>
        <taxon>Crustacea</taxon>
        <taxon>Multicrustacea</taxon>
        <taxon>Malacostraca</taxon>
        <taxon>Eumalacostraca</taxon>
        <taxon>Eucarida</taxon>
        <taxon>Decapoda</taxon>
        <taxon>Pleocyemata</taxon>
        <taxon>Brachyura</taxon>
        <taxon>Eubrachyura</taxon>
        <taxon>Majoidea</taxon>
        <taxon>Majidae</taxon>
        <taxon>Chionoecetes</taxon>
    </lineage>
</organism>
<dbReference type="Gene3D" id="3.90.226.10">
    <property type="entry name" value="2-enoyl-CoA Hydratase, Chain A, domain 1"/>
    <property type="match status" value="1"/>
</dbReference>
<evidence type="ECO:0000256" key="3">
    <source>
        <dbReference type="ARBA" id="ARBA00023235"/>
    </source>
</evidence>
<sequence length="180" mass="19909">MHSMKALCTGKTRLIAAFINFPKPLVAVVNGPAVGMGVTMLAHYDVVYASDKATFHTPFVRLGLVAEGCSSYTFPLLMGMGKAAEVLLFGKKMTAREACDGGLVTEVLPHTGLHQVWPRIQEYARLPPNTLRTVKEMMRIHGRETLHKVNTMEMEYLKKASRSEEALSGIMNVFAKKSRL</sequence>
<dbReference type="AlphaFoldDB" id="A0A8J4YCM8"/>
<name>A0A8J4YCM8_CHIOP</name>
<gene>
    <name evidence="4" type="primary">Eci2_0</name>
    <name evidence="4" type="ORF">GWK47_047651</name>
</gene>
<dbReference type="InterPro" id="IPR051053">
    <property type="entry name" value="ECH/Chromodomain_protein"/>
</dbReference>
<dbReference type="InterPro" id="IPR001753">
    <property type="entry name" value="Enoyl-CoA_hydra/iso"/>
</dbReference>
<comment type="subcellular location">
    <subcellularLocation>
        <location evidence="1">Peroxisome</location>
    </subcellularLocation>
</comment>
<evidence type="ECO:0000313" key="5">
    <source>
        <dbReference type="Proteomes" id="UP000770661"/>
    </source>
</evidence>
<dbReference type="CDD" id="cd06558">
    <property type="entry name" value="crotonase-like"/>
    <property type="match status" value="1"/>
</dbReference>
<evidence type="ECO:0000313" key="4">
    <source>
        <dbReference type="EMBL" id="KAG0720821.1"/>
    </source>
</evidence>
<dbReference type="Pfam" id="PF00378">
    <property type="entry name" value="ECH_1"/>
    <property type="match status" value="1"/>
</dbReference>
<evidence type="ECO:0000256" key="2">
    <source>
        <dbReference type="ARBA" id="ARBA00023140"/>
    </source>
</evidence>
<keyword evidence="3 4" id="KW-0413">Isomerase</keyword>
<reference evidence="4" key="1">
    <citation type="submission" date="2020-07" db="EMBL/GenBank/DDBJ databases">
        <title>The High-quality genome of the commercially important snow crab, Chionoecetes opilio.</title>
        <authorList>
            <person name="Jeong J.-H."/>
            <person name="Ryu S."/>
        </authorList>
    </citation>
    <scope>NUCLEOTIDE SEQUENCE</scope>
    <source>
        <strain evidence="4">MADBK_172401_WGS</strain>
        <tissue evidence="4">Digestive gland</tissue>
    </source>
</reference>
<dbReference type="OrthoDB" id="409763at2759"/>
<dbReference type="SUPFAM" id="SSF52096">
    <property type="entry name" value="ClpP/crotonase"/>
    <property type="match status" value="1"/>
</dbReference>
<dbReference type="InterPro" id="IPR014748">
    <property type="entry name" value="Enoyl-CoA_hydra_C"/>
</dbReference>
<dbReference type="PANTHER" id="PTHR43684">
    <property type="match status" value="1"/>
</dbReference>
<dbReference type="InterPro" id="IPR029045">
    <property type="entry name" value="ClpP/crotonase-like_dom_sf"/>
</dbReference>